<dbReference type="Proteomes" id="UP000094065">
    <property type="component" value="Unassembled WGS sequence"/>
</dbReference>
<protein>
    <submittedName>
        <fullName evidence="1">Uncharacterized protein</fullName>
    </submittedName>
</protein>
<dbReference type="AlphaFoldDB" id="A0A1E3HEW0"/>
<evidence type="ECO:0000313" key="2">
    <source>
        <dbReference type="Proteomes" id="UP000094065"/>
    </source>
</evidence>
<dbReference type="RefSeq" id="XP_018990446.1">
    <property type="nucleotide sequence ID" value="XM_019141639.1"/>
</dbReference>
<dbReference type="EMBL" id="AWGJ01000011">
    <property type="protein sequence ID" value="ODN74665.1"/>
    <property type="molecule type" value="Genomic_DNA"/>
</dbReference>
<organism evidence="1 2">
    <name type="scientific">Cryptococcus amylolentus CBS 6039</name>
    <dbReference type="NCBI Taxonomy" id="1295533"/>
    <lineage>
        <taxon>Eukaryota</taxon>
        <taxon>Fungi</taxon>
        <taxon>Dikarya</taxon>
        <taxon>Basidiomycota</taxon>
        <taxon>Agaricomycotina</taxon>
        <taxon>Tremellomycetes</taxon>
        <taxon>Tremellales</taxon>
        <taxon>Cryptococcaceae</taxon>
        <taxon>Cryptococcus</taxon>
    </lineage>
</organism>
<evidence type="ECO:0000313" key="1">
    <source>
        <dbReference type="EMBL" id="ODN74665.1"/>
    </source>
</evidence>
<comment type="caution">
    <text evidence="1">The sequence shown here is derived from an EMBL/GenBank/DDBJ whole genome shotgun (WGS) entry which is preliminary data.</text>
</comment>
<dbReference type="GeneID" id="30158314"/>
<feature type="non-terminal residue" evidence="1">
    <location>
        <position position="1"/>
    </location>
</feature>
<name>A0A1E3HEW0_9TREE</name>
<accession>A0A1E3HEW0</accession>
<proteinExistence type="predicted"/>
<keyword evidence="2" id="KW-1185">Reference proteome</keyword>
<reference evidence="1 2" key="1">
    <citation type="submission" date="2016-06" db="EMBL/GenBank/DDBJ databases">
        <title>Evolution of pathogenesis and genome organization in the Tremellales.</title>
        <authorList>
            <person name="Cuomo C."/>
            <person name="Litvintseva A."/>
            <person name="Heitman J."/>
            <person name="Chen Y."/>
            <person name="Sun S."/>
            <person name="Springer D."/>
            <person name="Dromer F."/>
            <person name="Young S."/>
            <person name="Zeng Q."/>
            <person name="Chapman S."/>
            <person name="Gujja S."/>
            <person name="Saif S."/>
            <person name="Birren B."/>
        </authorList>
    </citation>
    <scope>NUCLEOTIDE SEQUENCE [LARGE SCALE GENOMIC DNA]</scope>
    <source>
        <strain evidence="1 2">CBS 6039</strain>
    </source>
</reference>
<sequence>MAASTLICTYSAGFCFRATASISRSLTCRLFFQRQCRGLVIPPPTPSQIRPSDSVGFDLLQPTPPILPDQPTCPPSTPFTLSSTVHCHPKPTSMHKVASSFKSIIHAPLWCLSR</sequence>
<gene>
    <name evidence="1" type="ORF">L202_07005</name>
</gene>